<dbReference type="SUPFAM" id="SSF52540">
    <property type="entry name" value="P-loop containing nucleoside triphosphate hydrolases"/>
    <property type="match status" value="1"/>
</dbReference>
<dbReference type="InterPro" id="IPR001788">
    <property type="entry name" value="RNA-dep_RNA_pol_alsuvir"/>
</dbReference>
<keyword evidence="7" id="KW-0067">ATP-binding</keyword>
<dbReference type="GO" id="GO:0042025">
    <property type="term" value="C:host cell nucleus"/>
    <property type="evidence" value="ECO:0007669"/>
    <property type="project" value="UniProtKB-SubCell"/>
</dbReference>
<keyword evidence="4" id="KW-0507">mRNA processing</keyword>
<dbReference type="PANTHER" id="PTHR16121">
    <property type="entry name" value="CAP-SPECIFIC MRNA (NUCLEOSIDE-2'-O-)-METHYLTRANSFERASE 1-RELATED"/>
    <property type="match status" value="1"/>
</dbReference>
<evidence type="ECO:0000256" key="9">
    <source>
        <dbReference type="ARBA" id="ARBA00022953"/>
    </source>
</evidence>
<keyword evidence="16" id="KW-0696">RNA-directed RNA polymerase</keyword>
<evidence type="ECO:0000256" key="10">
    <source>
        <dbReference type="ARBA" id="ARBA00023042"/>
    </source>
</evidence>
<keyword evidence="6" id="KW-0548">Nucleotidyltransferase</keyword>
<dbReference type="GO" id="GO:0006370">
    <property type="term" value="P:7-methylguanosine mRNA capping"/>
    <property type="evidence" value="ECO:0007669"/>
    <property type="project" value="UniProtKB-KW"/>
</dbReference>
<dbReference type="InterPro" id="IPR027351">
    <property type="entry name" value="(+)RNA_virus_helicase_core_dom"/>
</dbReference>
<dbReference type="Pfam" id="PF01443">
    <property type="entry name" value="Viral_helicase1"/>
    <property type="match status" value="1"/>
</dbReference>
<dbReference type="Pfam" id="PF08719">
    <property type="entry name" value="NADAR"/>
    <property type="match status" value="1"/>
</dbReference>
<dbReference type="Gene3D" id="3.40.50.150">
    <property type="entry name" value="Vaccinia Virus protein VP39"/>
    <property type="match status" value="1"/>
</dbReference>
<dbReference type="InterPro" id="IPR002877">
    <property type="entry name" value="RNA_MeTrfase_FtsJ_dom"/>
</dbReference>
<dbReference type="PROSITE" id="PS51743">
    <property type="entry name" value="ALPHAVIRUS_MT"/>
    <property type="match status" value="1"/>
</dbReference>
<dbReference type="InterPro" id="IPR003323">
    <property type="entry name" value="OTU_dom"/>
</dbReference>
<evidence type="ECO:0000256" key="3">
    <source>
        <dbReference type="ARBA" id="ARBA00022562"/>
    </source>
</evidence>
<evidence type="ECO:0000256" key="1">
    <source>
        <dbReference type="ARBA" id="ARBA00004147"/>
    </source>
</evidence>
<evidence type="ECO:0000256" key="5">
    <source>
        <dbReference type="ARBA" id="ARBA00022679"/>
    </source>
</evidence>
<dbReference type="Gene3D" id="3.40.50.300">
    <property type="entry name" value="P-loop containing nucleotide triphosphate hydrolases"/>
    <property type="match status" value="2"/>
</dbReference>
<feature type="domain" description="OTU" evidence="13">
    <location>
        <begin position="1396"/>
        <end position="1509"/>
    </location>
</feature>
<dbReference type="GO" id="GO:0003724">
    <property type="term" value="F:RNA helicase activity"/>
    <property type="evidence" value="ECO:0007669"/>
    <property type="project" value="UniProtKB-EC"/>
</dbReference>
<dbReference type="Pfam" id="PF00978">
    <property type="entry name" value="RdRP_2"/>
    <property type="match status" value="1"/>
</dbReference>
<keyword evidence="8" id="KW-0694">RNA-binding</keyword>
<protein>
    <submittedName>
        <fullName evidence="16">RNA-dependent RNA polymerase</fullName>
    </submittedName>
</protein>
<dbReference type="CDD" id="cd23254">
    <property type="entry name" value="Kitaviridae_RdRp"/>
    <property type="match status" value="1"/>
</dbReference>
<keyword evidence="7" id="KW-0547">Nucleotide-binding</keyword>
<evidence type="ECO:0000256" key="11">
    <source>
        <dbReference type="ARBA" id="ARBA00047984"/>
    </source>
</evidence>
<proteinExistence type="predicted"/>
<dbReference type="GO" id="GO:0003723">
    <property type="term" value="F:RNA binding"/>
    <property type="evidence" value="ECO:0007669"/>
    <property type="project" value="UniProtKB-KW"/>
</dbReference>
<dbReference type="GO" id="GO:0005524">
    <property type="term" value="F:ATP binding"/>
    <property type="evidence" value="ECO:0007669"/>
    <property type="project" value="UniProtKB-KW"/>
</dbReference>
<dbReference type="SUPFAM" id="SSF143990">
    <property type="entry name" value="YbiA-like"/>
    <property type="match status" value="1"/>
</dbReference>
<dbReference type="GO" id="GO:0032259">
    <property type="term" value="P:methylation"/>
    <property type="evidence" value="ECO:0007669"/>
    <property type="project" value="InterPro"/>
</dbReference>
<keyword evidence="3" id="KW-1048">Host nucleus</keyword>
<organism evidence="16">
    <name type="scientific">Ingleside virus</name>
    <dbReference type="NCBI Taxonomy" id="2485871"/>
    <lineage>
        <taxon>Viruses</taxon>
        <taxon>Riboviria</taxon>
    </lineage>
</organism>
<dbReference type="CDD" id="cd15457">
    <property type="entry name" value="NADAR"/>
    <property type="match status" value="1"/>
</dbReference>
<dbReference type="Gene3D" id="1.10.357.40">
    <property type="entry name" value="YbiA-like"/>
    <property type="match status" value="1"/>
</dbReference>
<dbReference type="InterPro" id="IPR002588">
    <property type="entry name" value="Alphavirus-like_MT_dom"/>
</dbReference>
<dbReference type="GO" id="GO:0006351">
    <property type="term" value="P:DNA-templated transcription"/>
    <property type="evidence" value="ECO:0007669"/>
    <property type="project" value="InterPro"/>
</dbReference>
<evidence type="ECO:0000259" key="15">
    <source>
        <dbReference type="PROSITE" id="PS51743"/>
    </source>
</evidence>
<feature type="domain" description="(+)RNA virus helicase C-terminal" evidence="14">
    <location>
        <begin position="1948"/>
        <end position="2276"/>
    </location>
</feature>
<evidence type="ECO:0000259" key="14">
    <source>
        <dbReference type="PROSITE" id="PS51657"/>
    </source>
</evidence>
<evidence type="ECO:0000259" key="12">
    <source>
        <dbReference type="PROSITE" id="PS50507"/>
    </source>
</evidence>
<feature type="domain" description="RdRp catalytic" evidence="12">
    <location>
        <begin position="2588"/>
        <end position="2700"/>
    </location>
</feature>
<dbReference type="PROSITE" id="PS51657">
    <property type="entry name" value="PSRV_HELICASE"/>
    <property type="match status" value="1"/>
</dbReference>
<evidence type="ECO:0000256" key="2">
    <source>
        <dbReference type="ARBA" id="ARBA00004531"/>
    </source>
</evidence>
<feature type="domain" description="Alphavirus-like MT" evidence="15">
    <location>
        <begin position="90"/>
        <end position="297"/>
    </location>
</feature>
<accession>A0A3G3BTQ0</accession>
<dbReference type="SUPFAM" id="SSF53335">
    <property type="entry name" value="S-adenosyl-L-methionine-dependent methyltransferases"/>
    <property type="match status" value="1"/>
</dbReference>
<dbReference type="InterPro" id="IPR027417">
    <property type="entry name" value="P-loop_NTPase"/>
</dbReference>
<dbReference type="Pfam" id="PF01728">
    <property type="entry name" value="FtsJ"/>
    <property type="match status" value="1"/>
</dbReference>
<dbReference type="GO" id="GO:0033645">
    <property type="term" value="C:host cell endomembrane system"/>
    <property type="evidence" value="ECO:0007669"/>
    <property type="project" value="UniProtKB-SubCell"/>
</dbReference>
<dbReference type="InterPro" id="IPR029063">
    <property type="entry name" value="SAM-dependent_MTases_sf"/>
</dbReference>
<keyword evidence="9" id="KW-0693">Viral RNA replication</keyword>
<dbReference type="Pfam" id="PF01660">
    <property type="entry name" value="Vmethyltransf"/>
    <property type="match status" value="1"/>
</dbReference>
<dbReference type="EMBL" id="MK026584">
    <property type="protein sequence ID" value="AYP67558.1"/>
    <property type="molecule type" value="Genomic_RNA"/>
</dbReference>
<dbReference type="InterPro" id="IPR037238">
    <property type="entry name" value="YbiA-like_sf"/>
</dbReference>
<comment type="subcellular location">
    <subcellularLocation>
        <location evidence="2">Host endomembrane system</location>
        <topology evidence="2">Peripheral membrane protein</topology>
    </subcellularLocation>
    <subcellularLocation>
        <location evidence="1">Host nucleus</location>
    </subcellularLocation>
</comment>
<keyword evidence="5" id="KW-0808">Transferase</keyword>
<dbReference type="PROSITE" id="PS50802">
    <property type="entry name" value="OTU"/>
    <property type="match status" value="1"/>
</dbReference>
<dbReference type="InterPro" id="IPR007094">
    <property type="entry name" value="RNA-dir_pol_PSvirus"/>
</dbReference>
<dbReference type="GO" id="GO:0008174">
    <property type="term" value="F:mRNA methyltransferase activity"/>
    <property type="evidence" value="ECO:0007669"/>
    <property type="project" value="UniProtKB-UniRule"/>
</dbReference>
<evidence type="ECO:0000313" key="16">
    <source>
        <dbReference type="EMBL" id="AYP67558.1"/>
    </source>
</evidence>
<sequence length="2839" mass="311598">MAVWFYSLLLYLPSYVLTPVLMPTRAHPSAPAVADAVVLPSVVYQKGFESALRAAESGVGVDARLVTLHEDLSTADQQALSENFPEYHLKFTNTVKHAHPYPAAARKLETRLLLSRVGYTPGLSSPAGSDVVCDVGGDFSYHLFAGNVGVHSCDPILCARDIQRSVGRRERVYRAAQRGGQTPLVSRFLDFGCEDASWTCDSPAQHCDRFARYGIAVHSTYDIPLPVLGDIMTRKHMTELYGSFIFSDELLHSQEAVLDKLRCFVQRDVKADSITFTFQDDLSLAYTHKLSVYLSYLTVTQFHDSRRCCSYLLELLENRGGLQFFKVTSLHSFVPLDHSPVTHLLWFPSLRGKTLVRFFEIDHDKYSAGLYEESFTPVSFYVNSDVVNQVMVHALACTETKFRPVEIFNFLNSYTGRIFFGSDVSVRHRPLPAHDAYLLANAIYIACYVKKYDVGRVVQGVLGSIQHNRRLEHSGFLARVFGGGYDVGAATGAPSSTFLQTLCRTLHFLLYRWKRDPLACTAFLEEAVCFQDCSQAADSLLVRYIPRCCAGDSFSREYPVTLPMADRSPEVLAMVHDALAAAHGDDYDLHVTTRLAQQGRLSVTTMATALAAVPGAPEHIRARLERVHYPCDLDFASSGPHALVHRPLPVGDYRHSLLVLDDGALCVDTAFSAARAYRRPLLFTYLDDVYSPSVDRVATRCPGSSADAEALFARLYRMVSVRGFSGLILSFSRYTESLLAVVRTVLERLPHLPVWLYIGTHTDPDFLAFCATHIVSTAGGRVFGSFSRVGLSSEVDVERNVLAITREARPLAYTAGPSAVALTPDTDPFVDVSTDLSRAYLRTLASGLGHLDPADFSSARDRADPGSCGAHPYLSRAALKLADIWDELEPPTPGTDYVALDLCAAPGGFTQYMLERPDGPTLVYVASIATGPVVAPVLLEDPRVSVPSFGGRDLTDASARAALVEGLLFSDISLVTADGGFFTDSSHGDRELRHLRLFRAQCAVACQVLVPGGAFVCKFFDGALLATRHTLAAIACLFERVLIVKPESSRPANAELYLVAVGFRPCPYWCNWVTTSCDFLECVPLIGGVFLQYLVSVTQAVQTFYRRRLGAMVDLLRFAAFPALARRGSGREVVRTYYPRPSPLADCHSSPASTILPVESCGAGTTCGDDAGSFVSAPGCTSDSGPLSALCVASGEGTAVFPPLSSALSVDSAPPCVALGPLSSSSAGTQLLAAPVCEPSSGESRAFRGDRFFLSNFYPSDLYYEGLVFPTAEHAFQAAKAPTGDLREAVRAAPTPRAAKNIARQFPLPDGWEARRLEVMAAILSLKFAASTDLAARLVATGTDHLVERNTWHDNYWGDCLCSKCSRRPGLNHLGVLLMRQRDTLQCGVPLASFAEQPYAVPGDGDCLFHTLSLGYTERSVALRAALRGLAPGAVHSDGFSEDHLLEETRAPGVMAGRSTIVAYAQLYDVRVTIEDPAGVVLMCEGPPGAAAQLRAQFDGVHYSPYLPVCDRSAPRPRPLPVLPLDRRCLEAVVVALSVPGAPLHGIGGFRYWTRGSASAGGVYSQFANLCHCHTGACLDAFGTFIDEFSASGEPVTLAIFLMDSADFVGLRSVMAAASLAWTVLVVPGFAARGYLLVAISRVGAVPDAALTDSVGFVKSHMASCGGCSRLGHLGAPHAVDDLATVYYCRDLQADGVFYVPDPAAAAVEAVYRLLPVESDAVMTLLDRDDGVLVPVPFSSPSVLDVDDVYLAGLYGRVRDFAARRCLGGPVALLHPGFVDISPVATVLRRFHSAVYVSDQTIVTRSYGVDFSPAYLPAADSRAYIYNSMVEAREYYAAAVGAVRNRMHRLHHQHLAVLAAVSADRACEVHSDALDFGMIDLADARYVVRPKSALSAHQCAYDGSALLDLTPALIPMSTEDFGAVADVRQWLRPSVLRGLVSVSKDTRLLNSLKIHSVLTEHSISLDCFRATVEMVEGVPGCGKTHYIIENHEFSTADTYHTVLTSSREAARDLRRRVACRFGVDGNLPILRYRYRTIDSFLMNYHRQRTPVDVLWIDEALMRHYGDILWCAYICSASRVVLFGDRAQIPFINRVAGVVPRFHELRLRESDITFLANTRRCPVDVAALLHTLALYPAQVTSSSAVRRSLRVMPINGVADVLSAAFSHCQLLVFTQGEKADLLRAAGRSVFTVNEFQGNQAEHVLLVRLNPKPVPVFESQPHILVAVSRHTESFLYATVVADVCTSLVATVFSERDLDSATCADRFLGGGYHCGPQVFGQHPYSTVRVVPPVPIDYVKHNRVLRDFVQNHGGTSYAPLRVLSTPIYTPLVSMPECPPYYVSDPVTTIQRFYDIVFPGDSLSSTRSDPVLYELDDLHLPSARDVRFNVLAAAPPPSWDTLRPVLRTAVPPRARTTLKQVLKAYFDRNGSVPELSGIVADDLMAENLYSKFVRTYVERDDVFSLYEGNPVDINVDSIEEWLYTQPPGTAEAAFDTDYWNIFYRELNRFSYILKALPKPKLALGAAFKFPSPQTIAHQTKDVNAVFCPIVRELKRRLIAVLRSNHIVYSDMSPSDFETLLSGRFPPSAVAAFPHMLEVDISKYDKSQGRLALKFEVAMLVALGMPRRLVPVWIYMHVRSRVDEMFTRFSATVDYQRRSGDSMTFFGNTLFLMATLADTFELRDALAMFSGDDSLIFSPAPLDRSRASDTLAISFNLESKLLEYSTPYFCSKFLVALPCDRWVVVPDVMKVVIKLGRHDLQALHLVEEYRRSCADLLQPLSNSYIYPALDQCVIERYKVPLTSLSSLYSALHHLVTDPKMFASLYYSAPQDALNPYIKGLTLGQF</sequence>
<reference evidence="16" key="1">
    <citation type="submission" date="2018-10" db="EMBL/GenBank/DDBJ databases">
        <title>Extensive Diversity of RNA Viruses in Australian Ticks.</title>
        <authorList>
            <person name="Harvey E."/>
            <person name="Rose K."/>
            <person name="Eden J.-S."/>
            <person name="Lo N."/>
            <person name="Abeyasuriya T."/>
            <person name="Shi M."/>
            <person name="Doggett S.L."/>
            <person name="Holmes E.C."/>
        </authorList>
    </citation>
    <scope>NUCLEOTIDE SEQUENCE</scope>
</reference>
<dbReference type="PROSITE" id="PS50507">
    <property type="entry name" value="RDRP_SSRNA_POS"/>
    <property type="match status" value="1"/>
</dbReference>
<evidence type="ECO:0000256" key="6">
    <source>
        <dbReference type="ARBA" id="ARBA00022695"/>
    </source>
</evidence>
<dbReference type="GO" id="GO:0004483">
    <property type="term" value="F:methyltransferase cap1 activity"/>
    <property type="evidence" value="ECO:0007669"/>
    <property type="project" value="UniProtKB-ARBA"/>
</dbReference>
<name>A0A3G3BTQ0_9VIRU</name>
<dbReference type="InterPro" id="IPR050851">
    <property type="entry name" value="mRNA_Cap_2O-Ribose_MeTrfase"/>
</dbReference>
<evidence type="ECO:0000256" key="7">
    <source>
        <dbReference type="ARBA" id="ARBA00022840"/>
    </source>
</evidence>
<evidence type="ECO:0000256" key="4">
    <source>
        <dbReference type="ARBA" id="ARBA00022664"/>
    </source>
</evidence>
<dbReference type="SUPFAM" id="SSF56672">
    <property type="entry name" value="DNA/RNA polymerases"/>
    <property type="match status" value="1"/>
</dbReference>
<keyword evidence="10" id="KW-0506">mRNA capping</keyword>
<evidence type="ECO:0000256" key="8">
    <source>
        <dbReference type="ARBA" id="ARBA00022884"/>
    </source>
</evidence>
<comment type="catalytic activity">
    <reaction evidence="11">
        <text>ATP + H2O = ADP + phosphate + H(+)</text>
        <dbReference type="Rhea" id="RHEA:13065"/>
        <dbReference type="ChEBI" id="CHEBI:15377"/>
        <dbReference type="ChEBI" id="CHEBI:15378"/>
        <dbReference type="ChEBI" id="CHEBI:30616"/>
        <dbReference type="ChEBI" id="CHEBI:43474"/>
        <dbReference type="ChEBI" id="CHEBI:456216"/>
        <dbReference type="EC" id="3.6.4.13"/>
    </reaction>
</comment>
<evidence type="ECO:0000259" key="13">
    <source>
        <dbReference type="PROSITE" id="PS50802"/>
    </source>
</evidence>
<dbReference type="GO" id="GO:0039694">
    <property type="term" value="P:viral RNA genome replication"/>
    <property type="evidence" value="ECO:0007669"/>
    <property type="project" value="InterPro"/>
</dbReference>
<dbReference type="PANTHER" id="PTHR16121:SF0">
    <property type="entry name" value="CAP-SPECIFIC MRNA (NUCLEOSIDE-2'-O-)-METHYLTRANSFERASE 1"/>
    <property type="match status" value="1"/>
</dbReference>
<dbReference type="GO" id="GO:0016556">
    <property type="term" value="P:mRNA modification"/>
    <property type="evidence" value="ECO:0007669"/>
    <property type="project" value="InterPro"/>
</dbReference>
<dbReference type="InterPro" id="IPR043502">
    <property type="entry name" value="DNA/RNA_pol_sf"/>
</dbReference>
<dbReference type="GO" id="GO:0003968">
    <property type="term" value="F:RNA-directed RNA polymerase activity"/>
    <property type="evidence" value="ECO:0007669"/>
    <property type="project" value="UniProtKB-KW"/>
</dbReference>
<dbReference type="InterPro" id="IPR012816">
    <property type="entry name" value="NADAR"/>
</dbReference>